<dbReference type="AlphaFoldDB" id="K2S541"/>
<name>K2S541_MACPH</name>
<evidence type="ECO:0000313" key="1">
    <source>
        <dbReference type="EMBL" id="EKG20092.1"/>
    </source>
</evidence>
<proteinExistence type="predicted"/>
<sequence>MPPGSRRPTQACVRLLRIRVDRTFGQEDGASFAFSPNFAAVVFARLSTSPPCAFFSQSFLHRMTIHADLQVACQGRLAQSHCCVSYRARQRHLKYLLLERIHLGRSIEPRLENKANCWLAWHH</sequence>
<accession>K2S541</accession>
<comment type="caution">
    <text evidence="1">The sequence shown here is derived from an EMBL/GenBank/DDBJ whole genome shotgun (WGS) entry which is preliminary data.</text>
</comment>
<organism evidence="1 2">
    <name type="scientific">Macrophomina phaseolina (strain MS6)</name>
    <name type="common">Charcoal rot fungus</name>
    <dbReference type="NCBI Taxonomy" id="1126212"/>
    <lineage>
        <taxon>Eukaryota</taxon>
        <taxon>Fungi</taxon>
        <taxon>Dikarya</taxon>
        <taxon>Ascomycota</taxon>
        <taxon>Pezizomycotina</taxon>
        <taxon>Dothideomycetes</taxon>
        <taxon>Dothideomycetes incertae sedis</taxon>
        <taxon>Botryosphaeriales</taxon>
        <taxon>Botryosphaeriaceae</taxon>
        <taxon>Macrophomina</taxon>
    </lineage>
</organism>
<dbReference type="EMBL" id="AHHD01000096">
    <property type="protein sequence ID" value="EKG20092.1"/>
    <property type="molecule type" value="Genomic_DNA"/>
</dbReference>
<dbReference type="VEuPathDB" id="FungiDB:MPH_02591"/>
<gene>
    <name evidence="1" type="ORF">MPH_02591</name>
</gene>
<dbReference type="HOGENOM" id="CLU_2015711_0_0_1"/>
<dbReference type="Proteomes" id="UP000007129">
    <property type="component" value="Unassembled WGS sequence"/>
</dbReference>
<reference evidence="1 2" key="1">
    <citation type="journal article" date="2012" name="BMC Genomics">
        <title>Tools to kill: Genome of one of the most destructive plant pathogenic fungi Macrophomina phaseolina.</title>
        <authorList>
            <person name="Islam M.S."/>
            <person name="Haque M.S."/>
            <person name="Islam M.M."/>
            <person name="Emdad E.M."/>
            <person name="Halim A."/>
            <person name="Hossen Q.M.M."/>
            <person name="Hossain M.Z."/>
            <person name="Ahmed B."/>
            <person name="Rahim S."/>
            <person name="Rahman M.S."/>
            <person name="Alam M.M."/>
            <person name="Hou S."/>
            <person name="Wan X."/>
            <person name="Saito J.A."/>
            <person name="Alam M."/>
        </authorList>
    </citation>
    <scope>NUCLEOTIDE SEQUENCE [LARGE SCALE GENOMIC DNA]</scope>
    <source>
        <strain evidence="1 2">MS6</strain>
    </source>
</reference>
<evidence type="ECO:0000313" key="2">
    <source>
        <dbReference type="Proteomes" id="UP000007129"/>
    </source>
</evidence>
<dbReference type="InParanoid" id="K2S541"/>
<protein>
    <submittedName>
        <fullName evidence="1">Uncharacterized protein</fullName>
    </submittedName>
</protein>